<dbReference type="Pfam" id="PF13386">
    <property type="entry name" value="DsbD_2"/>
    <property type="match status" value="1"/>
</dbReference>
<feature type="domain" description="Urease accessory protein UreH-like transmembrane" evidence="2">
    <location>
        <begin position="6"/>
        <end position="201"/>
    </location>
</feature>
<dbReference type="RefSeq" id="WP_097945538.1">
    <property type="nucleotide sequence ID" value="NZ_BLKS01000001.1"/>
</dbReference>
<reference evidence="4 5" key="1">
    <citation type="submission" date="2017-10" db="EMBL/GenBank/DDBJ databases">
        <title>The new phylogeny of genus Mycobacterium.</title>
        <authorList>
            <person name="Tortoli E."/>
            <person name="Trovato A."/>
            <person name="Cirillo D.M."/>
        </authorList>
    </citation>
    <scope>NUCLEOTIDE SEQUENCE [LARGE SCALE GENOMIC DNA]</scope>
    <source>
        <strain evidence="4 5">CCUG37673</strain>
    </source>
</reference>
<proteinExistence type="predicted"/>
<organism evidence="4 5">
    <name type="scientific">Mycolicibacterium agri</name>
    <name type="common">Mycobacterium agri</name>
    <dbReference type="NCBI Taxonomy" id="36811"/>
    <lineage>
        <taxon>Bacteria</taxon>
        <taxon>Bacillati</taxon>
        <taxon>Actinomycetota</taxon>
        <taxon>Actinomycetes</taxon>
        <taxon>Mycobacteriales</taxon>
        <taxon>Mycobacteriaceae</taxon>
        <taxon>Mycolicibacterium</taxon>
    </lineage>
</organism>
<evidence type="ECO:0000313" key="6">
    <source>
        <dbReference type="Proteomes" id="UP000465302"/>
    </source>
</evidence>
<feature type="transmembrane region" description="Helical" evidence="1">
    <location>
        <begin position="82"/>
        <end position="101"/>
    </location>
</feature>
<evidence type="ECO:0000259" key="2">
    <source>
        <dbReference type="Pfam" id="PF13386"/>
    </source>
</evidence>
<reference evidence="3 6" key="2">
    <citation type="journal article" date="2019" name="Emerg. Microbes Infect.">
        <title>Comprehensive subspecies identification of 175 nontuberculous mycobacteria species based on 7547 genomic profiles.</title>
        <authorList>
            <person name="Matsumoto Y."/>
            <person name="Kinjo T."/>
            <person name="Motooka D."/>
            <person name="Nabeya D."/>
            <person name="Jung N."/>
            <person name="Uechi K."/>
            <person name="Horii T."/>
            <person name="Iida T."/>
            <person name="Fujita J."/>
            <person name="Nakamura S."/>
        </authorList>
    </citation>
    <scope>NUCLEOTIDE SEQUENCE [LARGE SCALE GENOMIC DNA]</scope>
    <source>
        <strain evidence="3 6">JCM 6377</strain>
    </source>
</reference>
<dbReference type="Proteomes" id="UP000220914">
    <property type="component" value="Unassembled WGS sequence"/>
</dbReference>
<keyword evidence="1" id="KW-0812">Transmembrane</keyword>
<dbReference type="InterPro" id="IPR008972">
    <property type="entry name" value="Cupredoxin"/>
</dbReference>
<evidence type="ECO:0000313" key="4">
    <source>
        <dbReference type="EMBL" id="PEG32981.1"/>
    </source>
</evidence>
<sequence length="329" mass="32868">MSLTAVLITGLTAGAGTCAAAHGGLLAGVMARQCPMSVASARLDLLPVGGFLIGKLASHCAVGALLGALGAAVALSVDARTAVQIGAGLVIITLGLAQLGLPGFRILAPPVACGRVVRHTVSAPVLVGVCTMFLPCGVTLSVEALAVASGSAARGALTMAVFVLGTVPLFAILGYATRTAGRVWGGRLAAVTGVVVIGMGLLTLNGGLELAGSSLSAGRVMQKLGLTAPAVAVADTVSVRDRRQQVTITATGRGYAPASIALRAGLPTTLVVHSERAEGCVRAFVVRDRLYNLPVDGDTPIDLGVIDAGTIRFACAMGMYHGEIDALTG</sequence>
<dbReference type="Gene3D" id="2.60.40.420">
    <property type="entry name" value="Cupredoxins - blue copper proteins"/>
    <property type="match status" value="1"/>
</dbReference>
<dbReference type="OrthoDB" id="5502616at2"/>
<feature type="transmembrane region" description="Helical" evidence="1">
    <location>
        <begin position="188"/>
        <end position="211"/>
    </location>
</feature>
<feature type="transmembrane region" description="Helical" evidence="1">
    <location>
        <begin position="155"/>
        <end position="176"/>
    </location>
</feature>
<dbReference type="PANTHER" id="PTHR42208:SF1">
    <property type="entry name" value="HEAVY METAL TRANSPORTER"/>
    <property type="match status" value="1"/>
</dbReference>
<comment type="caution">
    <text evidence="4">The sequence shown here is derived from an EMBL/GenBank/DDBJ whole genome shotgun (WGS) entry which is preliminary data.</text>
</comment>
<feature type="transmembrane region" description="Helical" evidence="1">
    <location>
        <begin position="55"/>
        <end position="75"/>
    </location>
</feature>
<keyword evidence="5" id="KW-1185">Reference proteome</keyword>
<dbReference type="Proteomes" id="UP000465302">
    <property type="component" value="Unassembled WGS sequence"/>
</dbReference>
<evidence type="ECO:0000256" key="1">
    <source>
        <dbReference type="SAM" id="Phobius"/>
    </source>
</evidence>
<dbReference type="EMBL" id="PDCP01000170">
    <property type="protein sequence ID" value="PEG32981.1"/>
    <property type="molecule type" value="Genomic_DNA"/>
</dbReference>
<dbReference type="AlphaFoldDB" id="A0A2A7MNR6"/>
<dbReference type="PANTHER" id="PTHR42208">
    <property type="entry name" value="HEAVY METAL TRANSPORTER-RELATED"/>
    <property type="match status" value="1"/>
</dbReference>
<evidence type="ECO:0000313" key="3">
    <source>
        <dbReference type="EMBL" id="GFG53782.1"/>
    </source>
</evidence>
<evidence type="ECO:0000313" key="5">
    <source>
        <dbReference type="Proteomes" id="UP000220914"/>
    </source>
</evidence>
<keyword evidence="1" id="KW-0472">Membrane</keyword>
<name>A0A2A7MNR6_MYCAG</name>
<protein>
    <recommendedName>
        <fullName evidence="2">Urease accessory protein UreH-like transmembrane domain-containing protein</fullName>
    </recommendedName>
</protein>
<reference evidence="3" key="3">
    <citation type="submission" date="2020-02" db="EMBL/GenBank/DDBJ databases">
        <authorList>
            <person name="Matsumoto Y."/>
            <person name="Motooka D."/>
            <person name="Nakamura S."/>
        </authorList>
    </citation>
    <scope>NUCLEOTIDE SEQUENCE</scope>
    <source>
        <strain evidence="3">JCM 6377</strain>
    </source>
</reference>
<feature type="transmembrane region" description="Helical" evidence="1">
    <location>
        <begin position="121"/>
        <end position="148"/>
    </location>
</feature>
<keyword evidence="1" id="KW-1133">Transmembrane helix</keyword>
<dbReference type="InterPro" id="IPR039447">
    <property type="entry name" value="UreH-like_TM_dom"/>
</dbReference>
<accession>A0A2A7MNR6</accession>
<dbReference type="EMBL" id="BLKS01000001">
    <property type="protein sequence ID" value="GFG53782.1"/>
    <property type="molecule type" value="Genomic_DNA"/>
</dbReference>
<gene>
    <name evidence="4" type="ORF">CQY20_33295</name>
    <name evidence="3" type="ORF">MAGR_52230</name>
</gene>